<dbReference type="EMBL" id="JAAIUW010000012">
    <property type="protein sequence ID" value="KAF7807108.1"/>
    <property type="molecule type" value="Genomic_DNA"/>
</dbReference>
<sequence length="295" mass="32992">MSSARSTPTIPVSIFQPEIHVSENPGVSIKTNKNCEEQPAVILEANIAACDVDEIVEDEIDISIGSDVHDLAVIPFANGWNDTRHWEIPLQQEVNEGCNDQVTHITKEFDKSARQGMEKKTSIREKRESSGCNDQATHITKEFDKSARQGMEKKTSIREKRESSVRERAKEPVRIKLTEASIDVFHSNINDLELLISCYDAPQCLMVTQTGEGAGEVILAPFSNESVLHLYGTRVKVRAGIFILSLEKELEWRDLIEYKFGELAATIMVFNPGICGNFAAHYAVESPYTQPNINN</sequence>
<feature type="compositionally biased region" description="Basic and acidic residues" evidence="1">
    <location>
        <begin position="112"/>
        <end position="129"/>
    </location>
</feature>
<evidence type="ECO:0000256" key="1">
    <source>
        <dbReference type="SAM" id="MobiDB-lite"/>
    </source>
</evidence>
<reference evidence="2" key="1">
    <citation type="submission" date="2020-09" db="EMBL/GenBank/DDBJ databases">
        <title>Genome-Enabled Discovery of Anthraquinone Biosynthesis in Senna tora.</title>
        <authorList>
            <person name="Kang S.-H."/>
            <person name="Pandey R.P."/>
            <person name="Lee C.-M."/>
            <person name="Sim J.-S."/>
            <person name="Jeong J.-T."/>
            <person name="Choi B.-S."/>
            <person name="Jung M."/>
            <person name="Ginzburg D."/>
            <person name="Zhao K."/>
            <person name="Won S.Y."/>
            <person name="Oh T.-J."/>
            <person name="Yu Y."/>
            <person name="Kim N.-H."/>
            <person name="Lee O.R."/>
            <person name="Lee T.-H."/>
            <person name="Bashyal P."/>
            <person name="Kim T.-S."/>
            <person name="Lee W.-H."/>
            <person name="Kawkins C."/>
            <person name="Kim C.-K."/>
            <person name="Kim J.S."/>
            <person name="Ahn B.O."/>
            <person name="Rhee S.Y."/>
            <person name="Sohng J.K."/>
        </authorList>
    </citation>
    <scope>NUCLEOTIDE SEQUENCE</scope>
    <source>
        <tissue evidence="2">Leaf</tissue>
    </source>
</reference>
<proteinExistence type="predicted"/>
<dbReference type="AlphaFoldDB" id="A0A834W3C9"/>
<protein>
    <submittedName>
        <fullName evidence="2">Uncharacterized protein</fullName>
    </submittedName>
</protein>
<comment type="caution">
    <text evidence="2">The sequence shown here is derived from an EMBL/GenBank/DDBJ whole genome shotgun (WGS) entry which is preliminary data.</text>
</comment>
<organism evidence="2 3">
    <name type="scientific">Senna tora</name>
    <dbReference type="NCBI Taxonomy" id="362788"/>
    <lineage>
        <taxon>Eukaryota</taxon>
        <taxon>Viridiplantae</taxon>
        <taxon>Streptophyta</taxon>
        <taxon>Embryophyta</taxon>
        <taxon>Tracheophyta</taxon>
        <taxon>Spermatophyta</taxon>
        <taxon>Magnoliopsida</taxon>
        <taxon>eudicotyledons</taxon>
        <taxon>Gunneridae</taxon>
        <taxon>Pentapetalae</taxon>
        <taxon>rosids</taxon>
        <taxon>fabids</taxon>
        <taxon>Fabales</taxon>
        <taxon>Fabaceae</taxon>
        <taxon>Caesalpinioideae</taxon>
        <taxon>Cassia clade</taxon>
        <taxon>Senna</taxon>
    </lineage>
</organism>
<feature type="compositionally biased region" description="Basic and acidic residues" evidence="1">
    <location>
        <begin position="139"/>
        <end position="165"/>
    </location>
</feature>
<accession>A0A834W3C9</accession>
<keyword evidence="3" id="KW-1185">Reference proteome</keyword>
<name>A0A834W3C9_9FABA</name>
<evidence type="ECO:0000313" key="3">
    <source>
        <dbReference type="Proteomes" id="UP000634136"/>
    </source>
</evidence>
<gene>
    <name evidence="2" type="ORF">G2W53_039269</name>
</gene>
<feature type="region of interest" description="Disordered" evidence="1">
    <location>
        <begin position="112"/>
        <end position="165"/>
    </location>
</feature>
<evidence type="ECO:0000313" key="2">
    <source>
        <dbReference type="EMBL" id="KAF7807108.1"/>
    </source>
</evidence>
<dbReference type="Proteomes" id="UP000634136">
    <property type="component" value="Unassembled WGS sequence"/>
</dbReference>